<reference evidence="1" key="2">
    <citation type="journal article" date="2015" name="Data Brief">
        <title>Shoot transcriptome of the giant reed, Arundo donax.</title>
        <authorList>
            <person name="Barrero R.A."/>
            <person name="Guerrero F.D."/>
            <person name="Moolhuijzen P."/>
            <person name="Goolsby J.A."/>
            <person name="Tidwell J."/>
            <person name="Bellgard S.E."/>
            <person name="Bellgard M.I."/>
        </authorList>
    </citation>
    <scope>NUCLEOTIDE SEQUENCE</scope>
    <source>
        <tissue evidence="1">Shoot tissue taken approximately 20 cm above the soil surface</tissue>
    </source>
</reference>
<dbReference type="EMBL" id="GBRH01176674">
    <property type="protein sequence ID" value="JAE21222.1"/>
    <property type="molecule type" value="Transcribed_RNA"/>
</dbReference>
<protein>
    <submittedName>
        <fullName evidence="1">Uncharacterized protein</fullName>
    </submittedName>
</protein>
<proteinExistence type="predicted"/>
<accession>A0A0A9G9S9</accession>
<organism evidence="1">
    <name type="scientific">Arundo donax</name>
    <name type="common">Giant reed</name>
    <name type="synonym">Donax arundinaceus</name>
    <dbReference type="NCBI Taxonomy" id="35708"/>
    <lineage>
        <taxon>Eukaryota</taxon>
        <taxon>Viridiplantae</taxon>
        <taxon>Streptophyta</taxon>
        <taxon>Embryophyta</taxon>
        <taxon>Tracheophyta</taxon>
        <taxon>Spermatophyta</taxon>
        <taxon>Magnoliopsida</taxon>
        <taxon>Liliopsida</taxon>
        <taxon>Poales</taxon>
        <taxon>Poaceae</taxon>
        <taxon>PACMAD clade</taxon>
        <taxon>Arundinoideae</taxon>
        <taxon>Arundineae</taxon>
        <taxon>Arundo</taxon>
    </lineage>
</organism>
<dbReference type="AlphaFoldDB" id="A0A0A9G9S9"/>
<reference evidence="1" key="1">
    <citation type="submission" date="2014-09" db="EMBL/GenBank/DDBJ databases">
        <authorList>
            <person name="Magalhaes I.L.F."/>
            <person name="Oliveira U."/>
            <person name="Santos F.R."/>
            <person name="Vidigal T.H.D.A."/>
            <person name="Brescovit A.D."/>
            <person name="Santos A.J."/>
        </authorList>
    </citation>
    <scope>NUCLEOTIDE SEQUENCE</scope>
    <source>
        <tissue evidence="1">Shoot tissue taken approximately 20 cm above the soil surface</tissue>
    </source>
</reference>
<name>A0A0A9G9S9_ARUDO</name>
<evidence type="ECO:0000313" key="1">
    <source>
        <dbReference type="EMBL" id="JAE21222.1"/>
    </source>
</evidence>
<sequence>MHHHQVLDKTSNLRPVAELLGLYFQTRKRAMLLNMSRKVTCLTLRRISAHHEF</sequence>